<evidence type="ECO:0000313" key="2">
    <source>
        <dbReference type="Proteomes" id="UP000184442"/>
    </source>
</evidence>
<sequence>MTINSDSKCDKRIKTDVMNIKNLIILPIIFSSDMTAKCDINKSDAIVLKKQRILKE</sequence>
<name>A0A1M6J2J8_9FIRM</name>
<reference evidence="1 2" key="1">
    <citation type="submission" date="2016-11" db="EMBL/GenBank/DDBJ databases">
        <authorList>
            <person name="Jaros S."/>
            <person name="Januszkiewicz K."/>
            <person name="Wedrychowicz H."/>
        </authorList>
    </citation>
    <scope>NUCLEOTIDE SEQUENCE [LARGE SCALE GENOMIC DNA]</scope>
    <source>
        <strain evidence="1 2">DSM 19022</strain>
    </source>
</reference>
<dbReference type="AlphaFoldDB" id="A0A1M6J2J8"/>
<keyword evidence="2" id="KW-1185">Reference proteome</keyword>
<dbReference type="EMBL" id="FQZS01000046">
    <property type="protein sequence ID" value="SHJ40877.1"/>
    <property type="molecule type" value="Genomic_DNA"/>
</dbReference>
<evidence type="ECO:0000313" key="1">
    <source>
        <dbReference type="EMBL" id="SHJ40877.1"/>
    </source>
</evidence>
<protein>
    <submittedName>
        <fullName evidence="1">Uncharacterized protein</fullName>
    </submittedName>
</protein>
<gene>
    <name evidence="1" type="ORF">SAMN02745176_03483</name>
</gene>
<organism evidence="1 2">
    <name type="scientific">Lutispora thermophila DSM 19022</name>
    <dbReference type="NCBI Taxonomy" id="1122184"/>
    <lineage>
        <taxon>Bacteria</taxon>
        <taxon>Bacillati</taxon>
        <taxon>Bacillota</taxon>
        <taxon>Clostridia</taxon>
        <taxon>Lutisporales</taxon>
        <taxon>Lutisporaceae</taxon>
        <taxon>Lutispora</taxon>
    </lineage>
</organism>
<accession>A0A1M6J2J8</accession>
<dbReference type="Proteomes" id="UP000184442">
    <property type="component" value="Unassembled WGS sequence"/>
</dbReference>
<proteinExistence type="predicted"/>